<reference evidence="2" key="1">
    <citation type="submission" date="2025-08" db="UniProtKB">
        <authorList>
            <consortium name="RefSeq"/>
        </authorList>
    </citation>
    <scope>IDENTIFICATION</scope>
</reference>
<dbReference type="Proteomes" id="UP000245340">
    <property type="component" value="Unplaced"/>
</dbReference>
<keyword evidence="1" id="KW-1185">Reference proteome</keyword>
<dbReference type="RefSeq" id="XP_004400508.1">
    <property type="nucleotide sequence ID" value="XM_004400451.1"/>
</dbReference>
<evidence type="ECO:0000313" key="2">
    <source>
        <dbReference type="RefSeq" id="XP_004400508.1"/>
    </source>
</evidence>
<name>A0A9B0GJD8_ODORO</name>
<accession>A0A9B0GJD8</accession>
<protein>
    <submittedName>
        <fullName evidence="2">Uncharacterized protein LOC101378638</fullName>
    </submittedName>
</protein>
<organism evidence="1 2">
    <name type="scientific">Odobenus rosmarus divergens</name>
    <name type="common">Pacific walrus</name>
    <dbReference type="NCBI Taxonomy" id="9708"/>
    <lineage>
        <taxon>Eukaryota</taxon>
        <taxon>Metazoa</taxon>
        <taxon>Chordata</taxon>
        <taxon>Craniata</taxon>
        <taxon>Vertebrata</taxon>
        <taxon>Euteleostomi</taxon>
        <taxon>Mammalia</taxon>
        <taxon>Eutheria</taxon>
        <taxon>Laurasiatheria</taxon>
        <taxon>Carnivora</taxon>
        <taxon>Caniformia</taxon>
        <taxon>Pinnipedia</taxon>
        <taxon>Odobenidae</taxon>
        <taxon>Odobenus</taxon>
    </lineage>
</organism>
<dbReference type="AlphaFoldDB" id="A0A9B0GJD8"/>
<proteinExistence type="predicted"/>
<sequence length="109" mass="12101">MNPQREDNALAQVVNQSGLSGRSGGGACGNGCRRVGGLGKERRWRSEACGWEPAVGPGAERPLECPLLLLVGARKNIFFGFQVLLYILRRKQKSELRIWQVFCVVSWSR</sequence>
<gene>
    <name evidence="2" type="primary">LOC101378638</name>
</gene>
<evidence type="ECO:0000313" key="1">
    <source>
        <dbReference type="Proteomes" id="UP000245340"/>
    </source>
</evidence>